<dbReference type="AlphaFoldDB" id="A0A2S9XNI4"/>
<reference evidence="1 2" key="1">
    <citation type="submission" date="2018-03" db="EMBL/GenBank/DDBJ databases">
        <title>Draft Genome Sequences of the Obligatory Marine Myxobacteria Enhygromyxa salina SWB007.</title>
        <authorList>
            <person name="Poehlein A."/>
            <person name="Moghaddam J.A."/>
            <person name="Harms H."/>
            <person name="Alanjari M."/>
            <person name="Koenig G.M."/>
            <person name="Daniel R."/>
            <person name="Schaeberle T.F."/>
        </authorList>
    </citation>
    <scope>NUCLEOTIDE SEQUENCE [LARGE SCALE GENOMIC DNA]</scope>
    <source>
        <strain evidence="1 2">SWB007</strain>
    </source>
</reference>
<keyword evidence="1" id="KW-0346">Stress response</keyword>
<sequence length="568" mass="62477">MGSPAPVDVGDALDDLINQFSDPMSFFRELIQNALDAGSDEVDIDFEFEASAAQGDRGAMIVTVTDYGEGMDRAIIDSKLTRLFSSAKDGDMTKIGKFGIGFVSVFAIEPDAVCVDTARAGEAWRVLFDRERKFKRLRLDQAIEGTTIRIIKNSTRDDYDEFVVRARQVVRYWCGHANGEVRFCGEQVSERFGLEAAVAVAYEDEFSHIHIGHRPARETLHAFFNGGLTLVQADATHGSAIQELLGLVFKVSSRYLEHTLTRDDVIKDGHFNKVVSRLRELARGKLRERVFELLDAEVRADPGPDVATLVVLYEAAVWHLSDNGGLPRSLGSWACARSPSGRIWTWAELRKALGEAGPLFSSRRTPLSDAVEAEDRAVILAYGGVNEADHDAPRLDQTVLAPLLQACKLLSPTTGGGAWVGQRYFMPLAPELAEQRQWAGLGSTAHRLLHDSEHRIAKVTFGRFAASGSLLGGRAAITQREFGEVTPVAEAGEIGRRLFSRRRVLVVDADHPTVRTLLGLAQREPELAAYQLVKLFLLLGGSISAADDSDLADLSMRYRETRCPKPLS</sequence>
<dbReference type="OrthoDB" id="9802640at2"/>
<comment type="caution">
    <text evidence="1">The sequence shown here is derived from an EMBL/GenBank/DDBJ whole genome shotgun (WGS) entry which is preliminary data.</text>
</comment>
<dbReference type="InterPro" id="IPR036890">
    <property type="entry name" value="HATPase_C_sf"/>
</dbReference>
<organism evidence="1 2">
    <name type="scientific">Enhygromyxa salina</name>
    <dbReference type="NCBI Taxonomy" id="215803"/>
    <lineage>
        <taxon>Bacteria</taxon>
        <taxon>Pseudomonadati</taxon>
        <taxon>Myxococcota</taxon>
        <taxon>Polyangia</taxon>
        <taxon>Nannocystales</taxon>
        <taxon>Nannocystaceae</taxon>
        <taxon>Enhygromyxa</taxon>
    </lineage>
</organism>
<evidence type="ECO:0000313" key="2">
    <source>
        <dbReference type="Proteomes" id="UP000238823"/>
    </source>
</evidence>
<dbReference type="Proteomes" id="UP000238823">
    <property type="component" value="Unassembled WGS sequence"/>
</dbReference>
<accession>A0A2S9XNI4</accession>
<dbReference type="SUPFAM" id="SSF55874">
    <property type="entry name" value="ATPase domain of HSP90 chaperone/DNA topoisomerase II/histidine kinase"/>
    <property type="match status" value="1"/>
</dbReference>
<dbReference type="EMBL" id="PVNL01000142">
    <property type="protein sequence ID" value="PRP94290.1"/>
    <property type="molecule type" value="Genomic_DNA"/>
</dbReference>
<evidence type="ECO:0000313" key="1">
    <source>
        <dbReference type="EMBL" id="PRP94290.1"/>
    </source>
</evidence>
<gene>
    <name evidence="1" type="ORF">ENSA7_78270</name>
</gene>
<protein>
    <submittedName>
        <fullName evidence="1">Heat shock protein 90</fullName>
    </submittedName>
</protein>
<proteinExistence type="predicted"/>
<name>A0A2S9XNI4_9BACT</name>
<dbReference type="RefSeq" id="WP_106094591.1">
    <property type="nucleotide sequence ID" value="NZ_PVNL01000142.1"/>
</dbReference>
<dbReference type="Pfam" id="PF13589">
    <property type="entry name" value="HATPase_c_3"/>
    <property type="match status" value="1"/>
</dbReference>
<dbReference type="Gene3D" id="3.30.565.10">
    <property type="entry name" value="Histidine kinase-like ATPase, C-terminal domain"/>
    <property type="match status" value="1"/>
</dbReference>